<dbReference type="PANTHER" id="PTHR20883:SF48">
    <property type="entry name" value="ECTOINE DIOXYGENASE"/>
    <property type="match status" value="1"/>
</dbReference>
<dbReference type="Proteomes" id="UP000569914">
    <property type="component" value="Unassembled WGS sequence"/>
</dbReference>
<protein>
    <submittedName>
        <fullName evidence="1">Ectoine hydroxylase-related dioxygenase (Phytanoyl-CoA dioxygenase family)</fullName>
    </submittedName>
</protein>
<gene>
    <name evidence="1" type="ORF">BKA15_005920</name>
</gene>
<dbReference type="EMBL" id="JACCBU010000001">
    <property type="protein sequence ID" value="NYE74591.1"/>
    <property type="molecule type" value="Genomic_DNA"/>
</dbReference>
<dbReference type="Gene3D" id="2.60.120.620">
    <property type="entry name" value="q2cbj1_9rhob like domain"/>
    <property type="match status" value="1"/>
</dbReference>
<dbReference type="PANTHER" id="PTHR20883">
    <property type="entry name" value="PHYTANOYL-COA DIOXYGENASE DOMAIN CONTAINING 1"/>
    <property type="match status" value="1"/>
</dbReference>
<dbReference type="RefSeq" id="WP_179757013.1">
    <property type="nucleotide sequence ID" value="NZ_JACCBU010000001.1"/>
</dbReference>
<accession>A0A7Y9ICV3</accession>
<organism evidence="1 2">
    <name type="scientific">Microlunatus parietis</name>
    <dbReference type="NCBI Taxonomy" id="682979"/>
    <lineage>
        <taxon>Bacteria</taxon>
        <taxon>Bacillati</taxon>
        <taxon>Actinomycetota</taxon>
        <taxon>Actinomycetes</taxon>
        <taxon>Propionibacteriales</taxon>
        <taxon>Propionibacteriaceae</taxon>
        <taxon>Microlunatus</taxon>
    </lineage>
</organism>
<evidence type="ECO:0000313" key="2">
    <source>
        <dbReference type="Proteomes" id="UP000569914"/>
    </source>
</evidence>
<keyword evidence="2" id="KW-1185">Reference proteome</keyword>
<keyword evidence="1" id="KW-0223">Dioxygenase</keyword>
<proteinExistence type="predicted"/>
<reference evidence="1 2" key="1">
    <citation type="submission" date="2020-07" db="EMBL/GenBank/DDBJ databases">
        <title>Sequencing the genomes of 1000 actinobacteria strains.</title>
        <authorList>
            <person name="Klenk H.-P."/>
        </authorList>
    </citation>
    <scope>NUCLEOTIDE SEQUENCE [LARGE SCALE GENOMIC DNA]</scope>
    <source>
        <strain evidence="1 2">DSM 22083</strain>
    </source>
</reference>
<evidence type="ECO:0000313" key="1">
    <source>
        <dbReference type="EMBL" id="NYE74591.1"/>
    </source>
</evidence>
<name>A0A7Y9ICV3_9ACTN</name>
<sequence>MSTYRTADALADLGVTEDSLSPEQRKQLDEDGYVPLVDHMPDDLLQAFRERTDELLEAEGSAAGHEVPQGAGVAALADLLNKGEMFERCYTDPAVLSAARQVLGEEFRVNSLNYRATLPGQGQQGLHGDWAGPVPDGDFHILNSMWLLDDFTEDNGATRIVPGTHRSGRWPTDDLERTTDDHPDQILALAPAGSVIIFNAHVWHGGTLNRTSQRRRGMTMSFCRRDEPQQLNQAEYVRKSVYDRISPAQRFLLDV</sequence>
<dbReference type="AlphaFoldDB" id="A0A7Y9ICV3"/>
<dbReference type="SUPFAM" id="SSF51197">
    <property type="entry name" value="Clavaminate synthase-like"/>
    <property type="match status" value="1"/>
</dbReference>
<keyword evidence="1" id="KW-0560">Oxidoreductase</keyword>
<dbReference type="InterPro" id="IPR008775">
    <property type="entry name" value="Phytyl_CoA_dOase-like"/>
</dbReference>
<dbReference type="GO" id="GO:0016706">
    <property type="term" value="F:2-oxoglutarate-dependent dioxygenase activity"/>
    <property type="evidence" value="ECO:0007669"/>
    <property type="project" value="UniProtKB-ARBA"/>
</dbReference>
<dbReference type="GO" id="GO:0005506">
    <property type="term" value="F:iron ion binding"/>
    <property type="evidence" value="ECO:0007669"/>
    <property type="project" value="UniProtKB-ARBA"/>
</dbReference>
<dbReference type="Pfam" id="PF05721">
    <property type="entry name" value="PhyH"/>
    <property type="match status" value="1"/>
</dbReference>
<comment type="caution">
    <text evidence="1">The sequence shown here is derived from an EMBL/GenBank/DDBJ whole genome shotgun (WGS) entry which is preliminary data.</text>
</comment>